<comment type="caution">
    <text evidence="1">The sequence shown here is derived from an EMBL/GenBank/DDBJ whole genome shotgun (WGS) entry which is preliminary data.</text>
</comment>
<dbReference type="Proteomes" id="UP000193689">
    <property type="component" value="Unassembled WGS sequence"/>
</dbReference>
<evidence type="ECO:0000313" key="2">
    <source>
        <dbReference type="Proteomes" id="UP000193689"/>
    </source>
</evidence>
<sequence>MDLSETTLATLSHLESRLLRLEHLLYGHATPHPKYLPAGRDYAELLKIYNAHPALFDPPASSSPNPPPSLSPEAQRSIVLASASAYPTTASSLTSISDTPIPDAALSAHLAALLPRMKGVEATQMAQAAEIAELRARSEKLVRAWYEGGVMGYSDFVAGVEGRTQKVERAVRRAERARHEV</sequence>
<accession>A0A1Y2D600</accession>
<organism evidence="1 2">
    <name type="scientific">Pseudomassariella vexata</name>
    <dbReference type="NCBI Taxonomy" id="1141098"/>
    <lineage>
        <taxon>Eukaryota</taxon>
        <taxon>Fungi</taxon>
        <taxon>Dikarya</taxon>
        <taxon>Ascomycota</taxon>
        <taxon>Pezizomycotina</taxon>
        <taxon>Sordariomycetes</taxon>
        <taxon>Xylariomycetidae</taxon>
        <taxon>Amphisphaeriales</taxon>
        <taxon>Pseudomassariaceae</taxon>
        <taxon>Pseudomassariella</taxon>
    </lineage>
</organism>
<evidence type="ECO:0008006" key="3">
    <source>
        <dbReference type="Google" id="ProtNLM"/>
    </source>
</evidence>
<dbReference type="InParanoid" id="A0A1Y2D600"/>
<dbReference type="RefSeq" id="XP_040709294.1">
    <property type="nucleotide sequence ID" value="XM_040862611.1"/>
</dbReference>
<dbReference type="AlphaFoldDB" id="A0A1Y2D600"/>
<dbReference type="OrthoDB" id="5403729at2759"/>
<gene>
    <name evidence="1" type="ORF">BCR38DRAFT_462193</name>
</gene>
<protein>
    <recommendedName>
        <fullName evidence="3">Nuclear distribution protein</fullName>
    </recommendedName>
</protein>
<dbReference type="EMBL" id="MCFJ01000032">
    <property type="protein sequence ID" value="ORY54712.1"/>
    <property type="molecule type" value="Genomic_DNA"/>
</dbReference>
<name>A0A1Y2D600_9PEZI</name>
<keyword evidence="2" id="KW-1185">Reference proteome</keyword>
<reference evidence="1 2" key="1">
    <citation type="submission" date="2016-07" db="EMBL/GenBank/DDBJ databases">
        <title>Pervasive Adenine N6-methylation of Active Genes in Fungi.</title>
        <authorList>
            <consortium name="DOE Joint Genome Institute"/>
            <person name="Mondo S.J."/>
            <person name="Dannebaum R.O."/>
            <person name="Kuo R.C."/>
            <person name="Labutti K."/>
            <person name="Haridas S."/>
            <person name="Kuo A."/>
            <person name="Salamov A."/>
            <person name="Ahrendt S.R."/>
            <person name="Lipzen A."/>
            <person name="Sullivan W."/>
            <person name="Andreopoulos W.B."/>
            <person name="Clum A."/>
            <person name="Lindquist E."/>
            <person name="Daum C."/>
            <person name="Ramamoorthy G.K."/>
            <person name="Gryganskyi A."/>
            <person name="Culley D."/>
            <person name="Magnuson J.K."/>
            <person name="James T.Y."/>
            <person name="O'Malley M.A."/>
            <person name="Stajich J.E."/>
            <person name="Spatafora J.W."/>
            <person name="Visel A."/>
            <person name="Grigoriev I.V."/>
        </authorList>
    </citation>
    <scope>NUCLEOTIDE SEQUENCE [LARGE SCALE GENOMIC DNA]</scope>
    <source>
        <strain evidence="1 2">CBS 129021</strain>
    </source>
</reference>
<proteinExistence type="predicted"/>
<evidence type="ECO:0000313" key="1">
    <source>
        <dbReference type="EMBL" id="ORY54712.1"/>
    </source>
</evidence>
<dbReference type="GeneID" id="63778823"/>